<evidence type="ECO:0000256" key="1">
    <source>
        <dbReference type="ARBA" id="ARBA00022737"/>
    </source>
</evidence>
<dbReference type="CDD" id="cd00201">
    <property type="entry name" value="WW"/>
    <property type="match status" value="1"/>
</dbReference>
<evidence type="ECO:0000313" key="5">
    <source>
        <dbReference type="WBParaSite" id="PSU_v2.g19852.t1"/>
    </source>
</evidence>
<feature type="domain" description="WW" evidence="3">
    <location>
        <begin position="17"/>
        <end position="50"/>
    </location>
</feature>
<dbReference type="SUPFAM" id="SSF51045">
    <property type="entry name" value="WW domain"/>
    <property type="match status" value="1"/>
</dbReference>
<feature type="region of interest" description="Disordered" evidence="2">
    <location>
        <begin position="1"/>
        <end position="21"/>
    </location>
</feature>
<dbReference type="InterPro" id="IPR001202">
    <property type="entry name" value="WW_dom"/>
</dbReference>
<evidence type="ECO:0000259" key="3">
    <source>
        <dbReference type="PROSITE" id="PS50020"/>
    </source>
</evidence>
<dbReference type="InterPro" id="IPR036020">
    <property type="entry name" value="WW_dom_sf"/>
</dbReference>
<organism evidence="4 5">
    <name type="scientific">Panagrolaimus superbus</name>
    <dbReference type="NCBI Taxonomy" id="310955"/>
    <lineage>
        <taxon>Eukaryota</taxon>
        <taxon>Metazoa</taxon>
        <taxon>Ecdysozoa</taxon>
        <taxon>Nematoda</taxon>
        <taxon>Chromadorea</taxon>
        <taxon>Rhabditida</taxon>
        <taxon>Tylenchina</taxon>
        <taxon>Panagrolaimomorpha</taxon>
        <taxon>Panagrolaimoidea</taxon>
        <taxon>Panagrolaimidae</taxon>
        <taxon>Panagrolaimus</taxon>
    </lineage>
</organism>
<reference evidence="5" key="1">
    <citation type="submission" date="2022-11" db="UniProtKB">
        <authorList>
            <consortium name="WormBaseParasite"/>
        </authorList>
    </citation>
    <scope>IDENTIFICATION</scope>
</reference>
<dbReference type="PROSITE" id="PS01159">
    <property type="entry name" value="WW_DOMAIN_1"/>
    <property type="match status" value="1"/>
</dbReference>
<keyword evidence="1" id="KW-0677">Repeat</keyword>
<evidence type="ECO:0000256" key="2">
    <source>
        <dbReference type="SAM" id="MobiDB-lite"/>
    </source>
</evidence>
<proteinExistence type="predicted"/>
<dbReference type="WBParaSite" id="PSU_v2.g19852.t1">
    <property type="protein sequence ID" value="PSU_v2.g19852.t1"/>
    <property type="gene ID" value="PSU_v2.g19852"/>
</dbReference>
<dbReference type="SMART" id="SM00456">
    <property type="entry name" value="WW"/>
    <property type="match status" value="1"/>
</dbReference>
<protein>
    <submittedName>
        <fullName evidence="5">WW domain-containing protein</fullName>
    </submittedName>
</protein>
<dbReference type="GO" id="GO:0007165">
    <property type="term" value="P:signal transduction"/>
    <property type="evidence" value="ECO:0007669"/>
    <property type="project" value="TreeGrafter"/>
</dbReference>
<dbReference type="PANTHER" id="PTHR10316:SF40">
    <property type="entry name" value="LD27118P"/>
    <property type="match status" value="1"/>
</dbReference>
<dbReference type="PANTHER" id="PTHR10316">
    <property type="entry name" value="MEMBRANE ASSOCIATED GUANYLATE KINASE-RELATED"/>
    <property type="match status" value="1"/>
</dbReference>
<dbReference type="Pfam" id="PF00397">
    <property type="entry name" value="WW"/>
    <property type="match status" value="1"/>
</dbReference>
<accession>A0A914YHP5</accession>
<dbReference type="AlphaFoldDB" id="A0A914YHP5"/>
<dbReference type="Proteomes" id="UP000887577">
    <property type="component" value="Unplaced"/>
</dbReference>
<name>A0A914YHP5_9BILA</name>
<dbReference type="PROSITE" id="PS50020">
    <property type="entry name" value="WW_DOMAIN_2"/>
    <property type="match status" value="1"/>
</dbReference>
<dbReference type="Gene3D" id="2.20.70.10">
    <property type="match status" value="1"/>
</dbReference>
<sequence length="70" mass="8165">MVNAMTILPEQVDDDRGPLPPNWEVGYSELGEKYFIDHNTGTTQWEDPRDLLPDGWVRIDDETYGTYYVE</sequence>
<evidence type="ECO:0000313" key="4">
    <source>
        <dbReference type="Proteomes" id="UP000887577"/>
    </source>
</evidence>
<dbReference type="GO" id="GO:0005737">
    <property type="term" value="C:cytoplasm"/>
    <property type="evidence" value="ECO:0007669"/>
    <property type="project" value="TreeGrafter"/>
</dbReference>
<keyword evidence="4" id="KW-1185">Reference proteome</keyword>